<evidence type="ECO:0008006" key="4">
    <source>
        <dbReference type="Google" id="ProtNLM"/>
    </source>
</evidence>
<gene>
    <name evidence="2" type="ORF">AMS68_005379</name>
</gene>
<evidence type="ECO:0000313" key="2">
    <source>
        <dbReference type="EMBL" id="QIW99861.1"/>
    </source>
</evidence>
<reference evidence="2 3" key="1">
    <citation type="journal article" date="2016" name="Sci. Rep.">
        <title>Peltaster fructicola genome reveals evolution from an invasive phytopathogen to an ectophytic parasite.</title>
        <authorList>
            <person name="Xu C."/>
            <person name="Chen H."/>
            <person name="Gleason M.L."/>
            <person name="Xu J.R."/>
            <person name="Liu H."/>
            <person name="Zhang R."/>
            <person name="Sun G."/>
        </authorList>
    </citation>
    <scope>NUCLEOTIDE SEQUENCE [LARGE SCALE GENOMIC DNA]</scope>
    <source>
        <strain evidence="2 3">LNHT1506</strain>
    </source>
</reference>
<proteinExistence type="predicted"/>
<organism evidence="2 3">
    <name type="scientific">Peltaster fructicola</name>
    <dbReference type="NCBI Taxonomy" id="286661"/>
    <lineage>
        <taxon>Eukaryota</taxon>
        <taxon>Fungi</taxon>
        <taxon>Dikarya</taxon>
        <taxon>Ascomycota</taxon>
        <taxon>Pezizomycotina</taxon>
        <taxon>Dothideomycetes</taxon>
        <taxon>Dothideomycetes incertae sedis</taxon>
        <taxon>Peltaster</taxon>
    </lineage>
</organism>
<dbReference type="Proteomes" id="UP000503462">
    <property type="component" value="Chromosome 3"/>
</dbReference>
<evidence type="ECO:0000256" key="1">
    <source>
        <dbReference type="SAM" id="SignalP"/>
    </source>
</evidence>
<sequence length="409" mass="45005">MALILSFAALAATQAIIAPKANLTVLQHATDSAFGGFISDGGAGGFVSQYNLSIFSISDGSKCKQAHFDNLELNDTCSFPVHTAYAGIDYSDPTKLNIIANYTEDFFYRGQGGEGLVPWNNVTDPPYGIKGAGGFAPAPHTAAIPIPGNSTGLLNVWPVYANETKYVFTTMFEMNFYVDANYLNALGKQVPVQRTVPVLFDVTKNITDYGSAMLTSGRGSEANTHFYLWAGDSTGWKVARAPWATRTDTSTYSFWHGQAGWQNTPLRRNNDTYGNVYNFTANALASPGTWGSDIRWVDRFQTYVLTYQAAPIDFELHVQYSKTGAITGPYTDPVTLAVLPLDNNCTSVPHNGTLEFIDFMQVHWDYYGLNDNRTLVSWISCTNYQNMGILNWTTGYNNYTSPGRSYKGV</sequence>
<name>A0A6H0XYL0_9PEZI</name>
<feature type="signal peptide" evidence="1">
    <location>
        <begin position="1"/>
        <end position="15"/>
    </location>
</feature>
<keyword evidence="1" id="KW-0732">Signal</keyword>
<keyword evidence="3" id="KW-1185">Reference proteome</keyword>
<evidence type="ECO:0000313" key="3">
    <source>
        <dbReference type="Proteomes" id="UP000503462"/>
    </source>
</evidence>
<accession>A0A6H0XYL0</accession>
<dbReference type="EMBL" id="CP051141">
    <property type="protein sequence ID" value="QIW99861.1"/>
    <property type="molecule type" value="Genomic_DNA"/>
</dbReference>
<protein>
    <recommendedName>
        <fullName evidence="4">GH16 domain-containing protein</fullName>
    </recommendedName>
</protein>
<feature type="chain" id="PRO_5026140915" description="GH16 domain-containing protein" evidence="1">
    <location>
        <begin position="16"/>
        <end position="409"/>
    </location>
</feature>
<dbReference type="AlphaFoldDB" id="A0A6H0XYL0"/>
<dbReference type="OrthoDB" id="2583188at2759"/>